<feature type="region of interest" description="Disordered" evidence="2">
    <location>
        <begin position="245"/>
        <end position="266"/>
    </location>
</feature>
<dbReference type="Pfam" id="PF00498">
    <property type="entry name" value="FHA"/>
    <property type="match status" value="1"/>
</dbReference>
<feature type="compositionally biased region" description="Basic and acidic residues" evidence="2">
    <location>
        <begin position="528"/>
        <end position="539"/>
    </location>
</feature>
<dbReference type="SMART" id="SM00240">
    <property type="entry name" value="FHA"/>
    <property type="match status" value="1"/>
</dbReference>
<keyword evidence="6" id="KW-1185">Reference proteome</keyword>
<feature type="domain" description="FHA" evidence="4">
    <location>
        <begin position="194"/>
        <end position="251"/>
    </location>
</feature>
<feature type="region of interest" description="Disordered" evidence="2">
    <location>
        <begin position="45"/>
        <end position="132"/>
    </location>
</feature>
<reference evidence="5" key="1">
    <citation type="submission" date="2021-12" db="EMBL/GenBank/DDBJ databases">
        <title>Convergent genome expansion in fungi linked to evolution of root-endophyte symbiosis.</title>
        <authorList>
            <consortium name="DOE Joint Genome Institute"/>
            <person name="Ke Y.-H."/>
            <person name="Bonito G."/>
            <person name="Liao H.-L."/>
            <person name="Looney B."/>
            <person name="Rojas-Flechas A."/>
            <person name="Nash J."/>
            <person name="Hameed K."/>
            <person name="Schadt C."/>
            <person name="Martin F."/>
            <person name="Crous P.W."/>
            <person name="Miettinen O."/>
            <person name="Magnuson J.K."/>
            <person name="Labbe J."/>
            <person name="Jacobson D."/>
            <person name="Doktycz M.J."/>
            <person name="Veneault-Fourrey C."/>
            <person name="Kuo A."/>
            <person name="Mondo S."/>
            <person name="Calhoun S."/>
            <person name="Riley R."/>
            <person name="Ohm R."/>
            <person name="LaButti K."/>
            <person name="Andreopoulos B."/>
            <person name="Pangilinan J."/>
            <person name="Nolan M."/>
            <person name="Tritt A."/>
            <person name="Clum A."/>
            <person name="Lipzen A."/>
            <person name="Daum C."/>
            <person name="Barry K."/>
            <person name="Grigoriev I.V."/>
            <person name="Vilgalys R."/>
        </authorList>
    </citation>
    <scope>NUCLEOTIDE SEQUENCE</scope>
    <source>
        <strain evidence="5">PMI_201</strain>
    </source>
</reference>
<dbReference type="Gene3D" id="2.60.200.20">
    <property type="match status" value="1"/>
</dbReference>
<accession>A0AAD4PV37</accession>
<dbReference type="PANTHER" id="PTHR15715">
    <property type="entry name" value="CENTROSOMAL PROTEIN OF 170 KDA"/>
    <property type="match status" value="1"/>
</dbReference>
<feature type="region of interest" description="Disordered" evidence="2">
    <location>
        <begin position="409"/>
        <end position="494"/>
    </location>
</feature>
<comment type="caution">
    <text evidence="5">The sequence shown here is derived from an EMBL/GenBank/DDBJ whole genome shotgun (WGS) entry which is preliminary data.</text>
</comment>
<gene>
    <name evidence="5" type="ORF">BGW36DRAFT_303033</name>
</gene>
<feature type="compositionally biased region" description="Polar residues" evidence="2">
    <location>
        <begin position="106"/>
        <end position="131"/>
    </location>
</feature>
<feature type="region of interest" description="Disordered" evidence="2">
    <location>
        <begin position="334"/>
        <end position="354"/>
    </location>
</feature>
<keyword evidence="3" id="KW-0472">Membrane</keyword>
<dbReference type="InterPro" id="IPR000253">
    <property type="entry name" value="FHA_dom"/>
</dbReference>
<feature type="region of interest" description="Disordered" evidence="2">
    <location>
        <begin position="528"/>
        <end position="580"/>
    </location>
</feature>
<evidence type="ECO:0000313" key="5">
    <source>
        <dbReference type="EMBL" id="KAH8692954.1"/>
    </source>
</evidence>
<evidence type="ECO:0000256" key="1">
    <source>
        <dbReference type="SAM" id="Coils"/>
    </source>
</evidence>
<feature type="compositionally biased region" description="Basic and acidic residues" evidence="2">
    <location>
        <begin position="253"/>
        <end position="266"/>
    </location>
</feature>
<dbReference type="AlphaFoldDB" id="A0AAD4PV37"/>
<dbReference type="EMBL" id="JAJTJA010000010">
    <property type="protein sequence ID" value="KAH8692954.1"/>
    <property type="molecule type" value="Genomic_DNA"/>
</dbReference>
<dbReference type="CDD" id="cd22679">
    <property type="entry name" value="FHA_SLMAP"/>
    <property type="match status" value="1"/>
</dbReference>
<dbReference type="PANTHER" id="PTHR15715:SF46">
    <property type="entry name" value="TO VACUOLE TARGETING VPS64, PUTATIVE (AFU_ORTHOLOGUE AFUA_2G02420)-RELATED"/>
    <property type="match status" value="1"/>
</dbReference>
<feature type="coiled-coil region" evidence="1">
    <location>
        <begin position="600"/>
        <end position="641"/>
    </location>
</feature>
<feature type="compositionally biased region" description="Pro residues" evidence="2">
    <location>
        <begin position="442"/>
        <end position="452"/>
    </location>
</feature>
<feature type="compositionally biased region" description="Polar residues" evidence="2">
    <location>
        <begin position="482"/>
        <end position="494"/>
    </location>
</feature>
<dbReference type="InterPro" id="IPR051176">
    <property type="entry name" value="Cent_Immune-Sig_Mod"/>
</dbReference>
<sequence>MTAVASPPSVQSGPRLGWYSTGNAGQAALGSMNTEDVSRMFMPRKGVQRTNSSSSLSSNSSTTSTSTVTHVGNGATSNGTPAATWSSKKKNSRGLWPASKSEPVSGVTNARSQPVSSSTSVNGGPTASSAMSAIHQPSPVVPSQHMIQSPQQNGVNAGAVMQGSSDPPAILTLIPVNGTFEKKQINVPYFPEVLRIGRQTNAKTVPTPINGYFDSKVLSRQHAEIWADRRGKIWIRDVKSSNGTFVNGQRLSPESRESEPHELRENDSLELGIDIVSEDQKSIVHHKVSAKIEHAGVYGTGPNILDLNFGDIDPASGGGLMPSPLAQPLWHLRGRSSSSASNRSVQSAASSQINALHQQRQMNYYMSPMTIEQVVKKLTTEMKLAKQHSQDLRQTDEFLHTLITSDNSEKEKLLNKQDNISRHANGRPKVSRLDPISRFSDPPAPPPQQPLPEKPDAARRPSQEPHVGSLKRSDTEKPHKTGSASNSPVSRESSQIISLIEALSITKKELEAQNTRVKELEDLLRQERSARESAEEKARQSRALPESEVETASETLDDDSGEDVHEVEEITKSHENPQVNGLLDTTETENVEHLVQDVQTEKLQQKLNNMVTEIAEMKQQVETFKQRAEKAEDDTVEARKSLAEMIDSIKREREMQANETLSRDASFSESHIITKAGDKISILDSDAHHGIDPQNLKEFENAVTAMTQKRRQHLLENSTPYASMLGVVLLGVGLMAYLNGWQKVDR</sequence>
<feature type="compositionally biased region" description="Basic and acidic residues" evidence="2">
    <location>
        <begin position="453"/>
        <end position="463"/>
    </location>
</feature>
<feature type="compositionally biased region" description="Low complexity" evidence="2">
    <location>
        <begin position="335"/>
        <end position="351"/>
    </location>
</feature>
<feature type="compositionally biased region" description="Low complexity" evidence="2">
    <location>
        <begin position="50"/>
        <end position="67"/>
    </location>
</feature>
<dbReference type="PROSITE" id="PS50006">
    <property type="entry name" value="FHA_DOMAIN"/>
    <property type="match status" value="1"/>
</dbReference>
<keyword evidence="1" id="KW-0175">Coiled coil</keyword>
<dbReference type="Proteomes" id="UP001201262">
    <property type="component" value="Unassembled WGS sequence"/>
</dbReference>
<feature type="compositionally biased region" description="Basic and acidic residues" evidence="2">
    <location>
        <begin position="409"/>
        <end position="421"/>
    </location>
</feature>
<evidence type="ECO:0000259" key="4">
    <source>
        <dbReference type="PROSITE" id="PS50006"/>
    </source>
</evidence>
<dbReference type="SUPFAM" id="SSF49879">
    <property type="entry name" value="SMAD/FHA domain"/>
    <property type="match status" value="1"/>
</dbReference>
<organism evidence="5 6">
    <name type="scientific">Talaromyces proteolyticus</name>
    <dbReference type="NCBI Taxonomy" id="1131652"/>
    <lineage>
        <taxon>Eukaryota</taxon>
        <taxon>Fungi</taxon>
        <taxon>Dikarya</taxon>
        <taxon>Ascomycota</taxon>
        <taxon>Pezizomycotina</taxon>
        <taxon>Eurotiomycetes</taxon>
        <taxon>Eurotiomycetidae</taxon>
        <taxon>Eurotiales</taxon>
        <taxon>Trichocomaceae</taxon>
        <taxon>Talaromyces</taxon>
        <taxon>Talaromyces sect. Bacilispori</taxon>
    </lineage>
</organism>
<keyword evidence="3" id="KW-1133">Transmembrane helix</keyword>
<keyword evidence="3" id="KW-0812">Transmembrane</keyword>
<dbReference type="RefSeq" id="XP_046068827.1">
    <property type="nucleotide sequence ID" value="XM_046211844.1"/>
</dbReference>
<feature type="transmembrane region" description="Helical" evidence="3">
    <location>
        <begin position="721"/>
        <end position="740"/>
    </location>
</feature>
<protein>
    <submittedName>
        <fullName evidence="5">Cytoplasm to vacuole targeting Vps64</fullName>
    </submittedName>
</protein>
<evidence type="ECO:0000256" key="2">
    <source>
        <dbReference type="SAM" id="MobiDB-lite"/>
    </source>
</evidence>
<feature type="compositionally biased region" description="Polar residues" evidence="2">
    <location>
        <begin position="68"/>
        <end position="86"/>
    </location>
</feature>
<evidence type="ECO:0000256" key="3">
    <source>
        <dbReference type="SAM" id="Phobius"/>
    </source>
</evidence>
<evidence type="ECO:0000313" key="6">
    <source>
        <dbReference type="Proteomes" id="UP001201262"/>
    </source>
</evidence>
<dbReference type="InterPro" id="IPR008984">
    <property type="entry name" value="SMAD_FHA_dom_sf"/>
</dbReference>
<proteinExistence type="predicted"/>
<feature type="compositionally biased region" description="Acidic residues" evidence="2">
    <location>
        <begin position="547"/>
        <end position="561"/>
    </location>
</feature>
<dbReference type="GO" id="GO:0005737">
    <property type="term" value="C:cytoplasm"/>
    <property type="evidence" value="ECO:0007669"/>
    <property type="project" value="TreeGrafter"/>
</dbReference>
<name>A0AAD4PV37_9EURO</name>
<dbReference type="GeneID" id="70242131"/>
<feature type="compositionally biased region" description="Basic and acidic residues" evidence="2">
    <location>
        <begin position="562"/>
        <end position="575"/>
    </location>
</feature>